<sequence length="109" mass="11786">MASARVTCMPGDLPALAWLAVGTASAQVPAPAALVDPHQCMFCHTADMSFLAPSLHQIAERYRDTPRVEDLLANKLRLGGRAHWGDTAMRLPAERGGSLSSWHAHTLTR</sequence>
<proteinExistence type="predicted"/>
<evidence type="ECO:0000313" key="6">
    <source>
        <dbReference type="Proteomes" id="UP000494125"/>
    </source>
</evidence>
<dbReference type="GO" id="GO:0005506">
    <property type="term" value="F:iron ion binding"/>
    <property type="evidence" value="ECO:0007669"/>
    <property type="project" value="InterPro"/>
</dbReference>
<keyword evidence="3" id="KW-0349">Heme</keyword>
<evidence type="ECO:0000256" key="4">
    <source>
        <dbReference type="SAM" id="SignalP"/>
    </source>
</evidence>
<dbReference type="Gene3D" id="1.10.760.10">
    <property type="entry name" value="Cytochrome c-like domain"/>
    <property type="match status" value="1"/>
</dbReference>
<keyword evidence="2" id="KW-0249">Electron transport</keyword>
<feature type="binding site" description="covalent" evidence="3">
    <location>
        <position position="44"/>
    </location>
    <ligand>
        <name>heme c</name>
        <dbReference type="ChEBI" id="CHEBI:61717"/>
    </ligand>
</feature>
<keyword evidence="3" id="KW-0408">Iron</keyword>
<feature type="binding site" description="covalent" evidence="3">
    <location>
        <position position="40"/>
    </location>
    <ligand>
        <name>heme c</name>
        <dbReference type="ChEBI" id="CHEBI:61717"/>
    </ligand>
</feature>
<dbReference type="PRINTS" id="PR00606">
    <property type="entry name" value="CYTCHROMECID"/>
</dbReference>
<feature type="signal peptide" evidence="4">
    <location>
        <begin position="1"/>
        <end position="26"/>
    </location>
</feature>
<dbReference type="RefSeq" id="WP_420868026.1">
    <property type="nucleotide sequence ID" value="NZ_CABVPN010000037.1"/>
</dbReference>
<protein>
    <submittedName>
        <fullName evidence="5">Class I cytochrome c</fullName>
    </submittedName>
</protein>
<evidence type="ECO:0000256" key="1">
    <source>
        <dbReference type="ARBA" id="ARBA00022448"/>
    </source>
</evidence>
<dbReference type="AlphaFoldDB" id="A0A6P2QIT4"/>
<name>A0A6P2QIT4_9BURK</name>
<reference evidence="5 6" key="1">
    <citation type="submission" date="2019-09" db="EMBL/GenBank/DDBJ databases">
        <authorList>
            <person name="Depoorter E."/>
        </authorList>
    </citation>
    <scope>NUCLEOTIDE SEQUENCE [LARGE SCALE GENOMIC DNA]</scope>
    <source>
        <strain evidence="5">LMG 24065</strain>
    </source>
</reference>
<evidence type="ECO:0000313" key="5">
    <source>
        <dbReference type="EMBL" id="VWC19283.1"/>
    </source>
</evidence>
<comment type="PTM">
    <text evidence="3">Binds 1 heme c group covalently per subunit.</text>
</comment>
<evidence type="ECO:0000256" key="3">
    <source>
        <dbReference type="PIRSR" id="PIRSR602324-1"/>
    </source>
</evidence>
<dbReference type="InterPro" id="IPR036909">
    <property type="entry name" value="Cyt_c-like_dom_sf"/>
</dbReference>
<dbReference type="GO" id="GO:0020037">
    <property type="term" value="F:heme binding"/>
    <property type="evidence" value="ECO:0007669"/>
    <property type="project" value="InterPro"/>
</dbReference>
<gene>
    <name evidence="5" type="ORF">BDI24065_05770</name>
</gene>
<organism evidence="5 6">
    <name type="scientific">Burkholderia diffusa</name>
    <dbReference type="NCBI Taxonomy" id="488732"/>
    <lineage>
        <taxon>Bacteria</taxon>
        <taxon>Pseudomonadati</taxon>
        <taxon>Pseudomonadota</taxon>
        <taxon>Betaproteobacteria</taxon>
        <taxon>Burkholderiales</taxon>
        <taxon>Burkholderiaceae</taxon>
        <taxon>Burkholderia</taxon>
        <taxon>Burkholderia cepacia complex</taxon>
    </lineage>
</organism>
<feature type="binding site" description="covalent" evidence="3">
    <location>
        <position position="89"/>
    </location>
    <ligand>
        <name>heme c</name>
        <dbReference type="ChEBI" id="CHEBI:61717"/>
    </ligand>
</feature>
<evidence type="ECO:0000256" key="2">
    <source>
        <dbReference type="ARBA" id="ARBA00022982"/>
    </source>
</evidence>
<keyword evidence="6" id="KW-1185">Reference proteome</keyword>
<dbReference type="SUPFAM" id="SSF46626">
    <property type="entry name" value="Cytochrome c"/>
    <property type="match status" value="1"/>
</dbReference>
<keyword evidence="3" id="KW-0479">Metal-binding</keyword>
<dbReference type="GO" id="GO:0009055">
    <property type="term" value="F:electron transfer activity"/>
    <property type="evidence" value="ECO:0007669"/>
    <property type="project" value="InterPro"/>
</dbReference>
<keyword evidence="1" id="KW-0813">Transport</keyword>
<dbReference type="EMBL" id="CABVPN010000037">
    <property type="protein sequence ID" value="VWC19283.1"/>
    <property type="molecule type" value="Genomic_DNA"/>
</dbReference>
<dbReference type="Proteomes" id="UP000494125">
    <property type="component" value="Unassembled WGS sequence"/>
</dbReference>
<dbReference type="GeneID" id="93030851"/>
<accession>A0A6P2QIT4</accession>
<keyword evidence="4" id="KW-0732">Signal</keyword>
<dbReference type="InterPro" id="IPR002324">
    <property type="entry name" value="Cyt_c_ID"/>
</dbReference>
<feature type="chain" id="PRO_5027039253" evidence="4">
    <location>
        <begin position="27"/>
        <end position="109"/>
    </location>
</feature>